<dbReference type="GO" id="GO:0006777">
    <property type="term" value="P:Mo-molybdopterin cofactor biosynthetic process"/>
    <property type="evidence" value="ECO:0007669"/>
    <property type="project" value="UniProtKB-UniRule"/>
</dbReference>
<evidence type="ECO:0000256" key="6">
    <source>
        <dbReference type="RuleBase" id="RU365090"/>
    </source>
</evidence>
<comment type="function">
    <text evidence="1 6">Catalyzes the insertion of molybdate into adenylated molybdopterin with the concomitant release of AMP.</text>
</comment>
<keyword evidence="6" id="KW-0500">Molybdenum</keyword>
<dbReference type="Proteomes" id="UP000697710">
    <property type="component" value="Unassembled WGS sequence"/>
</dbReference>
<evidence type="ECO:0000256" key="4">
    <source>
        <dbReference type="ARBA" id="ARBA00023150"/>
    </source>
</evidence>
<reference evidence="8" key="2">
    <citation type="journal article" date="2021" name="Microbiome">
        <title>Successional dynamics and alternative stable states in a saline activated sludge microbial community over 9 years.</title>
        <authorList>
            <person name="Wang Y."/>
            <person name="Ye J."/>
            <person name="Ju F."/>
            <person name="Liu L."/>
            <person name="Boyd J.A."/>
            <person name="Deng Y."/>
            <person name="Parks D.H."/>
            <person name="Jiang X."/>
            <person name="Yin X."/>
            <person name="Woodcroft B.J."/>
            <person name="Tyson G.W."/>
            <person name="Hugenholtz P."/>
            <person name="Polz M.F."/>
            <person name="Zhang T."/>
        </authorList>
    </citation>
    <scope>NUCLEOTIDE SEQUENCE</scope>
    <source>
        <strain evidence="8">HKST-UBA01</strain>
    </source>
</reference>
<dbReference type="SUPFAM" id="SSF53218">
    <property type="entry name" value="Molybdenum cofactor biosynthesis proteins"/>
    <property type="match status" value="1"/>
</dbReference>
<comment type="caution">
    <text evidence="8">The sequence shown here is derived from an EMBL/GenBank/DDBJ whole genome shotgun (WGS) entry which is preliminary data.</text>
</comment>
<dbReference type="Pfam" id="PF00994">
    <property type="entry name" value="MoCF_biosynth"/>
    <property type="match status" value="1"/>
</dbReference>
<dbReference type="GO" id="GO:0061599">
    <property type="term" value="F:molybdopterin molybdotransferase activity"/>
    <property type="evidence" value="ECO:0007669"/>
    <property type="project" value="UniProtKB-UniRule"/>
</dbReference>
<dbReference type="Gene3D" id="3.90.105.10">
    <property type="entry name" value="Molybdopterin biosynthesis moea protein, domain 2"/>
    <property type="match status" value="1"/>
</dbReference>
<reference evidence="8" key="1">
    <citation type="submission" date="2020-04" db="EMBL/GenBank/DDBJ databases">
        <authorList>
            <person name="Zhang T."/>
        </authorList>
    </citation>
    <scope>NUCLEOTIDE SEQUENCE</scope>
    <source>
        <strain evidence="8">HKST-UBA01</strain>
    </source>
</reference>
<keyword evidence="4 6" id="KW-0501">Molybdenum cofactor biosynthesis</keyword>
<comment type="catalytic activity">
    <reaction evidence="5">
        <text>adenylyl-molybdopterin + molybdate = Mo-molybdopterin + AMP + H(+)</text>
        <dbReference type="Rhea" id="RHEA:35047"/>
        <dbReference type="ChEBI" id="CHEBI:15378"/>
        <dbReference type="ChEBI" id="CHEBI:36264"/>
        <dbReference type="ChEBI" id="CHEBI:62727"/>
        <dbReference type="ChEBI" id="CHEBI:71302"/>
        <dbReference type="ChEBI" id="CHEBI:456215"/>
        <dbReference type="EC" id="2.10.1.1"/>
    </reaction>
</comment>
<feature type="domain" description="MoaB/Mog" evidence="7">
    <location>
        <begin position="178"/>
        <end position="322"/>
    </location>
</feature>
<gene>
    <name evidence="8" type="ORF">KC729_04690</name>
</gene>
<dbReference type="InterPro" id="IPR005111">
    <property type="entry name" value="MoeA_C_domain_IV"/>
</dbReference>
<dbReference type="EC" id="2.10.1.1" evidence="6"/>
<keyword evidence="6" id="KW-0460">Magnesium</keyword>
<dbReference type="InterPro" id="IPR038987">
    <property type="entry name" value="MoeA-like"/>
</dbReference>
<dbReference type="SMART" id="SM00852">
    <property type="entry name" value="MoCF_biosynth"/>
    <property type="match status" value="1"/>
</dbReference>
<dbReference type="CDD" id="cd00887">
    <property type="entry name" value="MoeA"/>
    <property type="match status" value="1"/>
</dbReference>
<dbReference type="InterPro" id="IPR005110">
    <property type="entry name" value="MoeA_linker/N"/>
</dbReference>
<name>A0A956RND0_UNCEI</name>
<dbReference type="EMBL" id="JAGQHR010000089">
    <property type="protein sequence ID" value="MCA9726958.1"/>
    <property type="molecule type" value="Genomic_DNA"/>
</dbReference>
<proteinExistence type="inferred from homology"/>
<accession>A0A956RND0</accession>
<dbReference type="NCBIfam" id="NF045515">
    <property type="entry name" value="Glp_gephyrin"/>
    <property type="match status" value="1"/>
</dbReference>
<dbReference type="Gene3D" id="3.40.980.10">
    <property type="entry name" value="MoaB/Mog-like domain"/>
    <property type="match status" value="1"/>
</dbReference>
<comment type="cofactor">
    <cofactor evidence="6">
        <name>Mg(2+)</name>
        <dbReference type="ChEBI" id="CHEBI:18420"/>
    </cofactor>
</comment>
<dbReference type="PROSITE" id="PS01079">
    <property type="entry name" value="MOCF_BIOSYNTHESIS_2"/>
    <property type="match status" value="1"/>
</dbReference>
<evidence type="ECO:0000313" key="9">
    <source>
        <dbReference type="Proteomes" id="UP000697710"/>
    </source>
</evidence>
<protein>
    <recommendedName>
        <fullName evidence="6">Molybdopterin molybdenumtransferase</fullName>
        <ecNumber evidence="6">2.10.1.1</ecNumber>
    </recommendedName>
</protein>
<dbReference type="Gene3D" id="2.40.340.10">
    <property type="entry name" value="MoeA, C-terminal, domain IV"/>
    <property type="match status" value="1"/>
</dbReference>
<dbReference type="InterPro" id="IPR036688">
    <property type="entry name" value="MoeA_C_domain_IV_sf"/>
</dbReference>
<keyword evidence="6" id="KW-0808">Transferase</keyword>
<evidence type="ECO:0000256" key="3">
    <source>
        <dbReference type="ARBA" id="ARBA00010763"/>
    </source>
</evidence>
<dbReference type="InterPro" id="IPR008284">
    <property type="entry name" value="MoCF_biosynth_CS"/>
</dbReference>
<dbReference type="PANTHER" id="PTHR10192:SF5">
    <property type="entry name" value="GEPHYRIN"/>
    <property type="match status" value="1"/>
</dbReference>
<dbReference type="PANTHER" id="PTHR10192">
    <property type="entry name" value="MOLYBDOPTERIN BIOSYNTHESIS PROTEIN"/>
    <property type="match status" value="1"/>
</dbReference>
<dbReference type="Pfam" id="PF03453">
    <property type="entry name" value="MoeA_N"/>
    <property type="match status" value="1"/>
</dbReference>
<dbReference type="AlphaFoldDB" id="A0A956RND0"/>
<dbReference type="GO" id="GO:0005829">
    <property type="term" value="C:cytosol"/>
    <property type="evidence" value="ECO:0007669"/>
    <property type="project" value="TreeGrafter"/>
</dbReference>
<sequence length="442" mass="47850">MISADAALEIVLSHARRLPRLREPLTKASGAVLARDVGADRDLPPFDRAAVDGFAVRLAGDWNEEGTSFRLRGMVAAGQSFRGRLRPGDAVQVMTGAPVPTDADGVVMVEQSTREGDQVILRGPFDTTVRPGLAPRGQDARRGDAIVMAGTRIGPAQVAVLASAGMIEPTVWKRPSVLLVTTGDEIVEPHEKPRATQIRNSNGPFLQAMLAGSGWVSRVAVRRAQDRLSSLRRSLSTVGESTPDVLVFTGGVSMGEFDLVPDVLREVGFDLHFHRIAIRPGKPLLFGTRAIGRRRQAVFGLPGNPVSVAVTAWEFLLPYLRSQSGARDAGPLSVVARVDRAIARKPGFTHFIPGRIDAALSGRETGSRRESQEDREPGVTVVSYHGSGDFVALGGADCLIRLESEDPRVEAGDRVTVHPLFRERSWIEPWPEVSRRTREARG</sequence>
<dbReference type="Pfam" id="PF03454">
    <property type="entry name" value="MoeA_C"/>
    <property type="match status" value="1"/>
</dbReference>
<evidence type="ECO:0000259" key="7">
    <source>
        <dbReference type="SMART" id="SM00852"/>
    </source>
</evidence>
<evidence type="ECO:0000256" key="2">
    <source>
        <dbReference type="ARBA" id="ARBA00005046"/>
    </source>
</evidence>
<dbReference type="SUPFAM" id="SSF63867">
    <property type="entry name" value="MoeA C-terminal domain-like"/>
    <property type="match status" value="1"/>
</dbReference>
<dbReference type="SUPFAM" id="SSF63882">
    <property type="entry name" value="MoeA N-terminal region -like"/>
    <property type="match status" value="1"/>
</dbReference>
<evidence type="ECO:0000256" key="5">
    <source>
        <dbReference type="ARBA" id="ARBA00047317"/>
    </source>
</evidence>
<evidence type="ECO:0000313" key="8">
    <source>
        <dbReference type="EMBL" id="MCA9726958.1"/>
    </source>
</evidence>
<keyword evidence="6" id="KW-0479">Metal-binding</keyword>
<dbReference type="InterPro" id="IPR036425">
    <property type="entry name" value="MoaB/Mog-like_dom_sf"/>
</dbReference>
<dbReference type="InterPro" id="IPR001453">
    <property type="entry name" value="MoaB/Mog_dom"/>
</dbReference>
<dbReference type="GO" id="GO:0046872">
    <property type="term" value="F:metal ion binding"/>
    <property type="evidence" value="ECO:0007669"/>
    <property type="project" value="UniProtKB-UniRule"/>
</dbReference>
<dbReference type="NCBIfam" id="TIGR00177">
    <property type="entry name" value="molyb_syn"/>
    <property type="match status" value="1"/>
</dbReference>
<comment type="similarity">
    <text evidence="3 6">Belongs to the MoeA family.</text>
</comment>
<dbReference type="Gene3D" id="2.170.190.11">
    <property type="entry name" value="Molybdopterin biosynthesis moea protein, domain 3"/>
    <property type="match status" value="1"/>
</dbReference>
<comment type="pathway">
    <text evidence="2 6">Cofactor biosynthesis; molybdopterin biosynthesis.</text>
</comment>
<organism evidence="8 9">
    <name type="scientific">Eiseniibacteriota bacterium</name>
    <dbReference type="NCBI Taxonomy" id="2212470"/>
    <lineage>
        <taxon>Bacteria</taxon>
        <taxon>Candidatus Eiseniibacteriota</taxon>
    </lineage>
</organism>
<dbReference type="InterPro" id="IPR036135">
    <property type="entry name" value="MoeA_linker/N_sf"/>
</dbReference>
<evidence type="ECO:0000256" key="1">
    <source>
        <dbReference type="ARBA" id="ARBA00002901"/>
    </source>
</evidence>